<evidence type="ECO:0000256" key="15">
    <source>
        <dbReference type="SAM" id="Phobius"/>
    </source>
</evidence>
<evidence type="ECO:0000256" key="11">
    <source>
        <dbReference type="ARBA" id="ARBA00023136"/>
    </source>
</evidence>
<proteinExistence type="inferred from homology"/>
<evidence type="ECO:0000313" key="19">
    <source>
        <dbReference type="Proteomes" id="UP000199109"/>
    </source>
</evidence>
<dbReference type="AlphaFoldDB" id="A0A1G6YRX3"/>
<dbReference type="GO" id="GO:0015288">
    <property type="term" value="F:porin activity"/>
    <property type="evidence" value="ECO:0007669"/>
    <property type="project" value="UniProtKB-KW"/>
</dbReference>
<dbReference type="PANTHER" id="PTHR33619">
    <property type="entry name" value="POLYSACCHARIDE EXPORT PROTEIN GFCE-RELATED"/>
    <property type="match status" value="1"/>
</dbReference>
<keyword evidence="5" id="KW-0762">Sugar transport</keyword>
<evidence type="ECO:0000256" key="10">
    <source>
        <dbReference type="ARBA" id="ARBA00023114"/>
    </source>
</evidence>
<keyword evidence="14" id="KW-0449">Lipoprotein</keyword>
<evidence type="ECO:0000256" key="4">
    <source>
        <dbReference type="ARBA" id="ARBA00022452"/>
    </source>
</evidence>
<keyword evidence="7" id="KW-0732">Signal</keyword>
<accession>A0A1G6YRX3</accession>
<dbReference type="InterPro" id="IPR054765">
    <property type="entry name" value="SLBB_dom"/>
</dbReference>
<evidence type="ECO:0000256" key="9">
    <source>
        <dbReference type="ARBA" id="ARBA00023065"/>
    </source>
</evidence>
<comment type="subcellular location">
    <subcellularLocation>
        <location evidence="1">Cell outer membrane</location>
        <topology evidence="1">Multi-pass membrane protein</topology>
    </subcellularLocation>
</comment>
<evidence type="ECO:0000259" key="17">
    <source>
        <dbReference type="Pfam" id="PF22461"/>
    </source>
</evidence>
<name>A0A1G6YRX3_9FLAO</name>
<keyword evidence="19" id="KW-1185">Reference proteome</keyword>
<evidence type="ECO:0000256" key="14">
    <source>
        <dbReference type="ARBA" id="ARBA00023288"/>
    </source>
</evidence>
<evidence type="ECO:0000256" key="6">
    <source>
        <dbReference type="ARBA" id="ARBA00022692"/>
    </source>
</evidence>
<keyword evidence="9" id="KW-0406">Ion transport</keyword>
<dbReference type="EMBL" id="FNAO01000002">
    <property type="protein sequence ID" value="SDD92306.1"/>
    <property type="molecule type" value="Genomic_DNA"/>
</dbReference>
<evidence type="ECO:0000256" key="7">
    <source>
        <dbReference type="ARBA" id="ARBA00022729"/>
    </source>
</evidence>
<keyword evidence="3" id="KW-0813">Transport</keyword>
<gene>
    <name evidence="18" type="ORF">SAMN05421636_102329</name>
</gene>
<dbReference type="Proteomes" id="UP000199109">
    <property type="component" value="Unassembled WGS sequence"/>
</dbReference>
<comment type="similarity">
    <text evidence="2">Belongs to the BexD/CtrA/VexA family.</text>
</comment>
<keyword evidence="15" id="KW-1133">Transmembrane helix</keyword>
<dbReference type="STRING" id="641691.SAMN05421636_102329"/>
<keyword evidence="8" id="KW-0625">Polysaccharide transport</keyword>
<keyword evidence="6 15" id="KW-0812">Transmembrane</keyword>
<organism evidence="18 19">
    <name type="scientific">Pricia antarctica</name>
    <dbReference type="NCBI Taxonomy" id="641691"/>
    <lineage>
        <taxon>Bacteria</taxon>
        <taxon>Pseudomonadati</taxon>
        <taxon>Bacteroidota</taxon>
        <taxon>Flavobacteriia</taxon>
        <taxon>Flavobacteriales</taxon>
        <taxon>Flavobacteriaceae</taxon>
        <taxon>Pricia</taxon>
    </lineage>
</organism>
<keyword evidence="13" id="KW-0998">Cell outer membrane</keyword>
<keyword evidence="4" id="KW-1134">Transmembrane beta strand</keyword>
<feature type="transmembrane region" description="Helical" evidence="15">
    <location>
        <begin position="253"/>
        <end position="272"/>
    </location>
</feature>
<dbReference type="Pfam" id="PF02563">
    <property type="entry name" value="Poly_export"/>
    <property type="match status" value="1"/>
</dbReference>
<reference evidence="18 19" key="1">
    <citation type="submission" date="2016-10" db="EMBL/GenBank/DDBJ databases">
        <authorList>
            <person name="de Groot N.N."/>
        </authorList>
    </citation>
    <scope>NUCLEOTIDE SEQUENCE [LARGE SCALE GENOMIC DNA]</scope>
    <source>
        <strain evidence="18 19">DSM 23421</strain>
    </source>
</reference>
<dbReference type="Gene3D" id="3.10.560.10">
    <property type="entry name" value="Outer membrane lipoprotein wza domain like"/>
    <property type="match status" value="1"/>
</dbReference>
<dbReference type="PANTHER" id="PTHR33619:SF3">
    <property type="entry name" value="POLYSACCHARIDE EXPORT PROTEIN GFCE-RELATED"/>
    <property type="match status" value="1"/>
</dbReference>
<dbReference type="InterPro" id="IPR003715">
    <property type="entry name" value="Poly_export_N"/>
</dbReference>
<evidence type="ECO:0000256" key="8">
    <source>
        <dbReference type="ARBA" id="ARBA00023047"/>
    </source>
</evidence>
<dbReference type="GO" id="GO:0009279">
    <property type="term" value="C:cell outer membrane"/>
    <property type="evidence" value="ECO:0007669"/>
    <property type="project" value="UniProtKB-SubCell"/>
</dbReference>
<evidence type="ECO:0000256" key="5">
    <source>
        <dbReference type="ARBA" id="ARBA00022597"/>
    </source>
</evidence>
<dbReference type="GO" id="GO:0015159">
    <property type="term" value="F:polysaccharide transmembrane transporter activity"/>
    <property type="evidence" value="ECO:0007669"/>
    <property type="project" value="InterPro"/>
</dbReference>
<evidence type="ECO:0000256" key="1">
    <source>
        <dbReference type="ARBA" id="ARBA00004571"/>
    </source>
</evidence>
<keyword evidence="12" id="KW-0564">Palmitate</keyword>
<dbReference type="OrthoDB" id="1445882at2"/>
<evidence type="ECO:0000259" key="16">
    <source>
        <dbReference type="Pfam" id="PF02563"/>
    </source>
</evidence>
<evidence type="ECO:0000313" key="18">
    <source>
        <dbReference type="EMBL" id="SDD92306.1"/>
    </source>
</evidence>
<feature type="domain" description="Polysaccharide export protein N-terminal" evidence="16">
    <location>
        <begin position="63"/>
        <end position="158"/>
    </location>
</feature>
<dbReference type="GO" id="GO:0046930">
    <property type="term" value="C:pore complex"/>
    <property type="evidence" value="ECO:0007669"/>
    <property type="project" value="UniProtKB-KW"/>
</dbReference>
<evidence type="ECO:0000256" key="3">
    <source>
        <dbReference type="ARBA" id="ARBA00022448"/>
    </source>
</evidence>
<keyword evidence="11 15" id="KW-0472">Membrane</keyword>
<evidence type="ECO:0000256" key="12">
    <source>
        <dbReference type="ARBA" id="ARBA00023139"/>
    </source>
</evidence>
<sequence>MSKAIKISNNQKLSYSSDSSRIYLSRNNFFFLLLLLFLSSCYSSKQLDYLQSDKQEFMLPLNPTVYTVQPNDVLSIKVQSRDPDQSAFFNTTTVENRNLQANPASLFLTGYTVKSNGMIDLAIIGELKVSDLTVEEIRNLVQVEIDKYLLNASVSVKLISFKISVLGDVKNPGTNYIYNTQATIFEALSAAGDLNLSAKRKKVKLIRQVGDEAKVVNLDLTSPSIIESPYYFLHPNDVLYVETSKPNISQSNLGVFALILSAISTTLLVLNFTSK</sequence>
<evidence type="ECO:0000256" key="2">
    <source>
        <dbReference type="ARBA" id="ARBA00009450"/>
    </source>
</evidence>
<dbReference type="GO" id="GO:0006811">
    <property type="term" value="P:monoatomic ion transport"/>
    <property type="evidence" value="ECO:0007669"/>
    <property type="project" value="UniProtKB-KW"/>
</dbReference>
<protein>
    <submittedName>
        <fullName evidence="18">Polysaccharide export outer membrane protein</fullName>
    </submittedName>
</protein>
<dbReference type="Pfam" id="PF22461">
    <property type="entry name" value="SLBB_2"/>
    <property type="match status" value="1"/>
</dbReference>
<dbReference type="InterPro" id="IPR049712">
    <property type="entry name" value="Poly_export"/>
</dbReference>
<feature type="domain" description="SLBB" evidence="17">
    <location>
        <begin position="162"/>
        <end position="241"/>
    </location>
</feature>
<evidence type="ECO:0000256" key="13">
    <source>
        <dbReference type="ARBA" id="ARBA00023237"/>
    </source>
</evidence>
<keyword evidence="10" id="KW-0626">Porin</keyword>